<proteinExistence type="predicted"/>
<reference evidence="3 4" key="1">
    <citation type="submission" date="2017-05" db="EMBL/GenBank/DDBJ databases">
        <authorList>
            <person name="Song R."/>
            <person name="Chenine A.L."/>
            <person name="Ruprecht R.M."/>
        </authorList>
    </citation>
    <scope>NUCLEOTIDE SEQUENCE [LARGE SCALE GENOMIC DNA]</scope>
    <source>
        <strain evidence="3 4">DSM 26136</strain>
    </source>
</reference>
<dbReference type="Pfam" id="PF01391">
    <property type="entry name" value="Collagen"/>
    <property type="match status" value="1"/>
</dbReference>
<name>A0A1Y0EP90_9BURK</name>
<organism evidence="3 4">
    <name type="scientific">Comamonas serinivorans</name>
    <dbReference type="NCBI Taxonomy" id="1082851"/>
    <lineage>
        <taxon>Bacteria</taxon>
        <taxon>Pseudomonadati</taxon>
        <taxon>Pseudomonadota</taxon>
        <taxon>Betaproteobacteria</taxon>
        <taxon>Burkholderiales</taxon>
        <taxon>Comamonadaceae</taxon>
        <taxon>Comamonas</taxon>
    </lineage>
</organism>
<keyword evidence="2" id="KW-0732">Signal</keyword>
<feature type="compositionally biased region" description="Pro residues" evidence="1">
    <location>
        <begin position="101"/>
        <end position="119"/>
    </location>
</feature>
<evidence type="ECO:0000256" key="2">
    <source>
        <dbReference type="SAM" id="SignalP"/>
    </source>
</evidence>
<dbReference type="AlphaFoldDB" id="A0A1Y0EP90"/>
<evidence type="ECO:0000313" key="4">
    <source>
        <dbReference type="Proteomes" id="UP000196138"/>
    </source>
</evidence>
<evidence type="ECO:0008006" key="5">
    <source>
        <dbReference type="Google" id="ProtNLM"/>
    </source>
</evidence>
<keyword evidence="4" id="KW-1185">Reference proteome</keyword>
<feature type="compositionally biased region" description="Low complexity" evidence="1">
    <location>
        <begin position="120"/>
        <end position="134"/>
    </location>
</feature>
<dbReference type="Proteomes" id="UP000196138">
    <property type="component" value="Chromosome"/>
</dbReference>
<evidence type="ECO:0000313" key="3">
    <source>
        <dbReference type="EMBL" id="ARU05464.1"/>
    </source>
</evidence>
<feature type="chain" id="PRO_5012620798" description="Collagen-like protein" evidence="2">
    <location>
        <begin position="25"/>
        <end position="285"/>
    </location>
</feature>
<dbReference type="KEGG" id="cser:CCO03_12905"/>
<evidence type="ECO:0000256" key="1">
    <source>
        <dbReference type="SAM" id="MobiDB-lite"/>
    </source>
</evidence>
<feature type="region of interest" description="Disordered" evidence="1">
    <location>
        <begin position="78"/>
        <end position="134"/>
    </location>
</feature>
<dbReference type="RefSeq" id="WP_087281651.1">
    <property type="nucleotide sequence ID" value="NZ_CP021455.1"/>
</dbReference>
<dbReference type="EMBL" id="CP021455">
    <property type="protein sequence ID" value="ARU05464.1"/>
    <property type="molecule type" value="Genomic_DNA"/>
</dbReference>
<feature type="signal peptide" evidence="2">
    <location>
        <begin position="1"/>
        <end position="24"/>
    </location>
</feature>
<sequence>MNTRISCFSALVPALLLIGGTVQAQVSLSGTNGVEVRTPGGDPIAQFNNDQSVNVPGALRLPGLGGGGAGYVQVDGAGNLSTSAGTEGPQGPVGPAGPTGPIGPPGPVGAPGEAGPPGPQGIQGLQGPQGIQGVPGNASDAKVVLFGSSGGEVVTASNWNSFIGIAGFDSAGITTNSSEAEISARNAHGLLMPLAGTLQRLQVQLSGAAGNGSRRYVFTVFVDGTAMAGLSCTVAGSDTGCAVTGAVPVSIGQRIVLRASPENGTGLQPVTRRSVTWSVVVAPSP</sequence>
<protein>
    <recommendedName>
        <fullName evidence="5">Collagen-like protein</fullName>
    </recommendedName>
</protein>
<accession>A0A1Y0EP90</accession>
<gene>
    <name evidence="3" type="ORF">CCO03_12905</name>
</gene>
<dbReference type="InterPro" id="IPR008160">
    <property type="entry name" value="Collagen"/>
</dbReference>